<dbReference type="Proteomes" id="UP000799291">
    <property type="component" value="Unassembled WGS sequence"/>
</dbReference>
<sequence length="150" mass="15667">MTFLRVFLLSLAANVLAAPKPPAVTFLYSANVTSGAPTIIGSTPLGNRVVIPIISGEFSGPKLSGKIFSGTIWSLTSPTGINTADAIYVMQTTDGATIMVTEKAHIPNIDIFFETASPKYGWLNNVTAFASETPTNGVASINVFAIGSTL</sequence>
<gene>
    <name evidence="2" type="ORF">K458DRAFT_447400</name>
</gene>
<accession>A0A6G1IEC9</accession>
<dbReference type="OrthoDB" id="2544694at2759"/>
<dbReference type="PANTHER" id="PTHR37315:SF1">
    <property type="entry name" value="UPF0311 PROTEIN BLR7842"/>
    <property type="match status" value="1"/>
</dbReference>
<dbReference type="PANTHER" id="PTHR37315">
    <property type="entry name" value="UPF0311 PROTEIN BLR7842"/>
    <property type="match status" value="1"/>
</dbReference>
<evidence type="ECO:0000313" key="3">
    <source>
        <dbReference type="Proteomes" id="UP000799291"/>
    </source>
</evidence>
<dbReference type="AlphaFoldDB" id="A0A6G1IEC9"/>
<dbReference type="InterPro" id="IPR020915">
    <property type="entry name" value="UPF0311"/>
</dbReference>
<protein>
    <submittedName>
        <fullName evidence="2">Uncharacterized protein</fullName>
    </submittedName>
</protein>
<dbReference type="EMBL" id="MU005632">
    <property type="protein sequence ID" value="KAF2676584.1"/>
    <property type="molecule type" value="Genomic_DNA"/>
</dbReference>
<evidence type="ECO:0000256" key="1">
    <source>
        <dbReference type="SAM" id="SignalP"/>
    </source>
</evidence>
<name>A0A6G1IEC9_9PLEO</name>
<dbReference type="Pfam" id="PF11578">
    <property type="entry name" value="DUF3237"/>
    <property type="match status" value="1"/>
</dbReference>
<keyword evidence="1" id="KW-0732">Signal</keyword>
<evidence type="ECO:0000313" key="2">
    <source>
        <dbReference type="EMBL" id="KAF2676584.1"/>
    </source>
</evidence>
<feature type="signal peptide" evidence="1">
    <location>
        <begin position="1"/>
        <end position="17"/>
    </location>
</feature>
<feature type="chain" id="PRO_5026084800" evidence="1">
    <location>
        <begin position="18"/>
        <end position="150"/>
    </location>
</feature>
<proteinExistence type="predicted"/>
<reference evidence="2" key="1">
    <citation type="journal article" date="2020" name="Stud. Mycol.">
        <title>101 Dothideomycetes genomes: a test case for predicting lifestyles and emergence of pathogens.</title>
        <authorList>
            <person name="Haridas S."/>
            <person name="Albert R."/>
            <person name="Binder M."/>
            <person name="Bloem J."/>
            <person name="Labutti K."/>
            <person name="Salamov A."/>
            <person name="Andreopoulos B."/>
            <person name="Baker S."/>
            <person name="Barry K."/>
            <person name="Bills G."/>
            <person name="Bluhm B."/>
            <person name="Cannon C."/>
            <person name="Castanera R."/>
            <person name="Culley D."/>
            <person name="Daum C."/>
            <person name="Ezra D."/>
            <person name="Gonzalez J."/>
            <person name="Henrissat B."/>
            <person name="Kuo A."/>
            <person name="Liang C."/>
            <person name="Lipzen A."/>
            <person name="Lutzoni F."/>
            <person name="Magnuson J."/>
            <person name="Mondo S."/>
            <person name="Nolan M."/>
            <person name="Ohm R."/>
            <person name="Pangilinan J."/>
            <person name="Park H.-J."/>
            <person name="Ramirez L."/>
            <person name="Alfaro M."/>
            <person name="Sun H."/>
            <person name="Tritt A."/>
            <person name="Yoshinaga Y."/>
            <person name="Zwiers L.-H."/>
            <person name="Turgeon B."/>
            <person name="Goodwin S."/>
            <person name="Spatafora J."/>
            <person name="Crous P."/>
            <person name="Grigoriev I."/>
        </authorList>
    </citation>
    <scope>NUCLEOTIDE SEQUENCE</scope>
    <source>
        <strain evidence="2">CBS 122367</strain>
    </source>
</reference>
<dbReference type="Gene3D" id="2.40.160.20">
    <property type="match status" value="1"/>
</dbReference>
<organism evidence="2 3">
    <name type="scientific">Lentithecium fluviatile CBS 122367</name>
    <dbReference type="NCBI Taxonomy" id="1168545"/>
    <lineage>
        <taxon>Eukaryota</taxon>
        <taxon>Fungi</taxon>
        <taxon>Dikarya</taxon>
        <taxon>Ascomycota</taxon>
        <taxon>Pezizomycotina</taxon>
        <taxon>Dothideomycetes</taxon>
        <taxon>Pleosporomycetidae</taxon>
        <taxon>Pleosporales</taxon>
        <taxon>Massarineae</taxon>
        <taxon>Lentitheciaceae</taxon>
        <taxon>Lentithecium</taxon>
    </lineage>
</organism>
<keyword evidence="3" id="KW-1185">Reference proteome</keyword>